<reference evidence="7" key="1">
    <citation type="submission" date="2019-11" db="EMBL/GenBank/DDBJ databases">
        <title>Microbial mats filling the niche in hypersaline microbial mats.</title>
        <authorList>
            <person name="Wong H.L."/>
            <person name="Macleod F.I."/>
            <person name="White R.A. III"/>
            <person name="Burns B.P."/>
        </authorList>
    </citation>
    <scope>NUCLEOTIDE SEQUENCE</scope>
    <source>
        <strain evidence="7">Rbin_158</strain>
    </source>
</reference>
<feature type="transmembrane region" description="Helical" evidence="6">
    <location>
        <begin position="242"/>
        <end position="260"/>
    </location>
</feature>
<evidence type="ECO:0000313" key="7">
    <source>
        <dbReference type="EMBL" id="MBD3327436.1"/>
    </source>
</evidence>
<feature type="transmembrane region" description="Helical" evidence="6">
    <location>
        <begin position="12"/>
        <end position="30"/>
    </location>
</feature>
<comment type="subcellular location">
    <subcellularLocation>
        <location evidence="1">Cell membrane</location>
        <topology evidence="1">Multi-pass membrane protein</topology>
    </subcellularLocation>
</comment>
<evidence type="ECO:0000313" key="8">
    <source>
        <dbReference type="Proteomes" id="UP000649604"/>
    </source>
</evidence>
<organism evidence="7 8">
    <name type="scientific">candidate division KSB3 bacterium</name>
    <dbReference type="NCBI Taxonomy" id="2044937"/>
    <lineage>
        <taxon>Bacteria</taxon>
        <taxon>candidate division KSB3</taxon>
    </lineage>
</organism>
<dbReference type="GO" id="GO:0022857">
    <property type="term" value="F:transmembrane transporter activity"/>
    <property type="evidence" value="ECO:0007669"/>
    <property type="project" value="InterPro"/>
</dbReference>
<dbReference type="AlphaFoldDB" id="A0A9D5Q919"/>
<dbReference type="Pfam" id="PF02653">
    <property type="entry name" value="BPD_transp_2"/>
    <property type="match status" value="1"/>
</dbReference>
<keyword evidence="4 6" id="KW-1133">Transmembrane helix</keyword>
<dbReference type="GO" id="GO:0005886">
    <property type="term" value="C:plasma membrane"/>
    <property type="evidence" value="ECO:0007669"/>
    <property type="project" value="UniProtKB-SubCell"/>
</dbReference>
<keyword evidence="3 6" id="KW-0812">Transmembrane</keyword>
<evidence type="ECO:0000256" key="3">
    <source>
        <dbReference type="ARBA" id="ARBA00022692"/>
    </source>
</evidence>
<protein>
    <recommendedName>
        <fullName evidence="9">ABC transporter permease</fullName>
    </recommendedName>
</protein>
<keyword evidence="5 6" id="KW-0472">Membrane</keyword>
<dbReference type="EMBL" id="WJJP01000732">
    <property type="protein sequence ID" value="MBD3327436.1"/>
    <property type="molecule type" value="Genomic_DNA"/>
</dbReference>
<dbReference type="CDD" id="cd06579">
    <property type="entry name" value="TM_PBP1_transp_AraH_like"/>
    <property type="match status" value="1"/>
</dbReference>
<feature type="transmembrane region" description="Helical" evidence="6">
    <location>
        <begin position="267"/>
        <end position="284"/>
    </location>
</feature>
<dbReference type="InterPro" id="IPR001851">
    <property type="entry name" value="ABC_transp_permease"/>
</dbReference>
<evidence type="ECO:0000256" key="5">
    <source>
        <dbReference type="ARBA" id="ARBA00023136"/>
    </source>
</evidence>
<feature type="transmembrane region" description="Helical" evidence="6">
    <location>
        <begin position="210"/>
        <end position="230"/>
    </location>
</feature>
<proteinExistence type="predicted"/>
<name>A0A9D5Q919_9BACT</name>
<feature type="transmembrane region" description="Helical" evidence="6">
    <location>
        <begin position="90"/>
        <end position="112"/>
    </location>
</feature>
<dbReference type="Proteomes" id="UP000649604">
    <property type="component" value="Unassembled WGS sequence"/>
</dbReference>
<evidence type="ECO:0008006" key="9">
    <source>
        <dbReference type="Google" id="ProtNLM"/>
    </source>
</evidence>
<comment type="caution">
    <text evidence="7">The sequence shown here is derived from an EMBL/GenBank/DDBJ whole genome shotgun (WGS) entry which is preliminary data.</text>
</comment>
<evidence type="ECO:0000256" key="6">
    <source>
        <dbReference type="SAM" id="Phobius"/>
    </source>
</evidence>
<feature type="transmembrane region" description="Helical" evidence="6">
    <location>
        <begin position="42"/>
        <end position="62"/>
    </location>
</feature>
<evidence type="ECO:0000256" key="1">
    <source>
        <dbReference type="ARBA" id="ARBA00004651"/>
    </source>
</evidence>
<feature type="transmembrane region" description="Helical" evidence="6">
    <location>
        <begin position="67"/>
        <end position="84"/>
    </location>
</feature>
<evidence type="ECO:0000256" key="4">
    <source>
        <dbReference type="ARBA" id="ARBA00022989"/>
    </source>
</evidence>
<accession>A0A9D5Q919</accession>
<feature type="transmembrane region" description="Helical" evidence="6">
    <location>
        <begin position="290"/>
        <end position="307"/>
    </location>
</feature>
<evidence type="ECO:0000256" key="2">
    <source>
        <dbReference type="ARBA" id="ARBA00022475"/>
    </source>
</evidence>
<sequence>MREDIKDLLKKYDLLLVFIAILIVAAVFRARSFYNLRNLSSILKLSALIGIATLGESLVLLIRGVDISVGAVMGFTSVMVALLIEPYGMVTALIVPLLICAVIGLLNGLLIVKGKIPPIITTLGMMWLLRGIGGTITNGKLIRIVNTTYTGMASASLFKAFPYFFLGLLATGLIAYVVLTQTHLGRHLYAVGGNEEAAYYSGISVNTMKVVVFTLAAVCYGIAGIFMASYIRSGTFSLAEGYEFRAITAAALGGVALSGGEGNILRALLGAIILTALYSVLTIFSISPYLRGIFEGGILIGAVYVCLKK</sequence>
<feature type="transmembrane region" description="Helical" evidence="6">
    <location>
        <begin position="157"/>
        <end position="179"/>
    </location>
</feature>
<gene>
    <name evidence="7" type="ORF">GF339_22815</name>
</gene>
<dbReference type="PANTHER" id="PTHR32196">
    <property type="entry name" value="ABC TRANSPORTER PERMEASE PROTEIN YPHD-RELATED-RELATED"/>
    <property type="match status" value="1"/>
</dbReference>
<keyword evidence="2" id="KW-1003">Cell membrane</keyword>
<feature type="transmembrane region" description="Helical" evidence="6">
    <location>
        <begin position="119"/>
        <end position="137"/>
    </location>
</feature>